<reference evidence="4 5" key="1">
    <citation type="submission" date="2021-06" db="EMBL/GenBank/DDBJ databases">
        <title>Caerostris darwini draft genome.</title>
        <authorList>
            <person name="Kono N."/>
            <person name="Arakawa K."/>
        </authorList>
    </citation>
    <scope>NUCLEOTIDE SEQUENCE [LARGE SCALE GENOMIC DNA]</scope>
</reference>
<evidence type="ECO:0000313" key="5">
    <source>
        <dbReference type="Proteomes" id="UP001054837"/>
    </source>
</evidence>
<gene>
    <name evidence="4" type="ORF">CDAR_196851</name>
</gene>
<feature type="transmembrane region" description="Helical" evidence="2">
    <location>
        <begin position="548"/>
        <end position="566"/>
    </location>
</feature>
<dbReference type="PANTHER" id="PTHR11360">
    <property type="entry name" value="MONOCARBOXYLATE TRANSPORTER"/>
    <property type="match status" value="1"/>
</dbReference>
<evidence type="ECO:0000313" key="4">
    <source>
        <dbReference type="EMBL" id="GIY01506.1"/>
    </source>
</evidence>
<evidence type="ECO:0000256" key="1">
    <source>
        <dbReference type="ARBA" id="ARBA00004141"/>
    </source>
</evidence>
<dbReference type="PROSITE" id="PS50850">
    <property type="entry name" value="MFS"/>
    <property type="match status" value="1"/>
</dbReference>
<feature type="transmembrane region" description="Helical" evidence="2">
    <location>
        <begin position="48"/>
        <end position="74"/>
    </location>
</feature>
<dbReference type="GO" id="GO:0008028">
    <property type="term" value="F:monocarboxylic acid transmembrane transporter activity"/>
    <property type="evidence" value="ECO:0007669"/>
    <property type="project" value="TreeGrafter"/>
</dbReference>
<dbReference type="PANTHER" id="PTHR11360:SF303">
    <property type="entry name" value="MAJOR FACILITATOR SUPERFAMILY (MFS) PROFILE DOMAIN-CONTAINING PROTEIN"/>
    <property type="match status" value="1"/>
</dbReference>
<keyword evidence="2" id="KW-0812">Transmembrane</keyword>
<dbReference type="Gene3D" id="1.20.1250.20">
    <property type="entry name" value="MFS general substrate transporter like domains"/>
    <property type="match status" value="2"/>
</dbReference>
<keyword evidence="2" id="KW-1133">Transmembrane helix</keyword>
<dbReference type="Proteomes" id="UP001054837">
    <property type="component" value="Unassembled WGS sequence"/>
</dbReference>
<dbReference type="InterPro" id="IPR011701">
    <property type="entry name" value="MFS"/>
</dbReference>
<feature type="domain" description="Major facilitator superfamily (MFS) profile" evidence="3">
    <location>
        <begin position="548"/>
        <end position="740"/>
    </location>
</feature>
<keyword evidence="5" id="KW-1185">Reference proteome</keyword>
<feature type="transmembrane region" description="Helical" evidence="2">
    <location>
        <begin position="152"/>
        <end position="172"/>
    </location>
</feature>
<dbReference type="InterPro" id="IPR020846">
    <property type="entry name" value="MFS_dom"/>
</dbReference>
<proteinExistence type="predicted"/>
<feature type="transmembrane region" description="Helical" evidence="2">
    <location>
        <begin position="211"/>
        <end position="230"/>
    </location>
</feature>
<sequence>MEVSNPLRFCENEPLLRISLHPTDQRVKSVRTEDKRKKWWNVPDGGRAWLLAFCVLVINLISAGMGRNFAILFVEIMEEFDVDRGQASLPFSIFLVVKNLVGKKASMGCKLSYYYCPTRGPTRGPVVECARIQCNEDGPVVGILGSKYGVRLITLVGGIICTASLISCYYVPNVAWLTLLYGGLNGLGACLATTLLQLIIQEYFVKYRATATGLAFSGGCIGSLLFPVLLEYLLNTYGIRKGFLLMGCMISFIIPLALLLKKPAWWNNQNDNKEISEYDKDKNAKFGSSTLQAKCTLTCNGLAIQEDNNSNVEIEWQPNPLLPNIPLLRQECELVVKVLKHLPPNLEFIKHELGPDLSELSYESHIWVGLEDIYLFIEAPVGKFRFHKNAESAKKIHFLDIFGIKNSKSLSGNESSESSFHSHFVPNPVLKSVTKLLKVSNEFSKKLVYLKLKEIHSMKFPDILAMCPNENKNSVLKTAIELKRLYNTTSRLDLSENGLLSVVRARQTNLRNEYIASTRVSFGGRLRNIFKSFWFPLKSMFSLYGKSIFLLICISRLVHFVTFAPVLTTVEDFIVEKGLSKHEGQYAVIALSIGDLLGRLALGWVTDHGFLSLPRFMLLTMVLQSISTVTLPLMNTRLSIFVALSVFGMFQGSLYVRHPVLVSKYMEKHEQSVGMGCLSFFAGIVGLGMAKYIGFFKDEIGYYDNMFYISGSIGALVGLLWIFEPYFRSEQIEDKEDEPV</sequence>
<comment type="subcellular location">
    <subcellularLocation>
        <location evidence="1">Membrane</location>
        <topology evidence="1">Multi-pass membrane protein</topology>
    </subcellularLocation>
</comment>
<dbReference type="EMBL" id="BPLQ01003582">
    <property type="protein sequence ID" value="GIY01506.1"/>
    <property type="molecule type" value="Genomic_DNA"/>
</dbReference>
<keyword evidence="2" id="KW-0472">Membrane</keyword>
<feature type="transmembrane region" description="Helical" evidence="2">
    <location>
        <begin position="706"/>
        <end position="723"/>
    </location>
</feature>
<dbReference type="SUPFAM" id="SSF103473">
    <property type="entry name" value="MFS general substrate transporter"/>
    <property type="match status" value="1"/>
</dbReference>
<feature type="transmembrane region" description="Helical" evidence="2">
    <location>
        <begin position="242"/>
        <end position="260"/>
    </location>
</feature>
<organism evidence="4 5">
    <name type="scientific">Caerostris darwini</name>
    <dbReference type="NCBI Taxonomy" id="1538125"/>
    <lineage>
        <taxon>Eukaryota</taxon>
        <taxon>Metazoa</taxon>
        <taxon>Ecdysozoa</taxon>
        <taxon>Arthropoda</taxon>
        <taxon>Chelicerata</taxon>
        <taxon>Arachnida</taxon>
        <taxon>Araneae</taxon>
        <taxon>Araneomorphae</taxon>
        <taxon>Entelegynae</taxon>
        <taxon>Araneoidea</taxon>
        <taxon>Araneidae</taxon>
        <taxon>Caerostris</taxon>
    </lineage>
</organism>
<feature type="transmembrane region" description="Helical" evidence="2">
    <location>
        <begin position="672"/>
        <end position="694"/>
    </location>
</feature>
<evidence type="ECO:0000256" key="2">
    <source>
        <dbReference type="SAM" id="Phobius"/>
    </source>
</evidence>
<dbReference type="Pfam" id="PF07690">
    <property type="entry name" value="MFS_1"/>
    <property type="match status" value="2"/>
</dbReference>
<protein>
    <recommendedName>
        <fullName evidence="3">Major facilitator superfamily (MFS) profile domain-containing protein</fullName>
    </recommendedName>
</protein>
<accession>A0AAV4PYX2</accession>
<dbReference type="AlphaFoldDB" id="A0AAV4PYX2"/>
<dbReference type="InterPro" id="IPR036259">
    <property type="entry name" value="MFS_trans_sf"/>
</dbReference>
<feature type="transmembrane region" description="Helical" evidence="2">
    <location>
        <begin position="640"/>
        <end position="660"/>
    </location>
</feature>
<evidence type="ECO:0000259" key="3">
    <source>
        <dbReference type="PROSITE" id="PS50850"/>
    </source>
</evidence>
<feature type="transmembrane region" description="Helical" evidence="2">
    <location>
        <begin position="178"/>
        <end position="199"/>
    </location>
</feature>
<dbReference type="GO" id="GO:0016020">
    <property type="term" value="C:membrane"/>
    <property type="evidence" value="ECO:0007669"/>
    <property type="project" value="UniProtKB-SubCell"/>
</dbReference>
<name>A0AAV4PYX2_9ARAC</name>
<dbReference type="InterPro" id="IPR050327">
    <property type="entry name" value="Proton-linked_MCT"/>
</dbReference>
<comment type="caution">
    <text evidence="4">The sequence shown here is derived from an EMBL/GenBank/DDBJ whole genome shotgun (WGS) entry which is preliminary data.</text>
</comment>